<accession>A0ABT9G7X2</accession>
<feature type="transmembrane region" description="Helical" evidence="7">
    <location>
        <begin position="151"/>
        <end position="170"/>
    </location>
</feature>
<dbReference type="EMBL" id="JAUZEE010000012">
    <property type="protein sequence ID" value="MDP4302579.1"/>
    <property type="molecule type" value="Genomic_DNA"/>
</dbReference>
<reference evidence="8 9" key="1">
    <citation type="submission" date="2023-08" db="EMBL/GenBank/DDBJ databases">
        <authorList>
            <person name="Roldan D.M."/>
            <person name="Menes R.J."/>
        </authorList>
    </citation>
    <scope>NUCLEOTIDE SEQUENCE [LARGE SCALE GENOMIC DNA]</scope>
    <source>
        <strain evidence="8 9">CCM 2812</strain>
    </source>
</reference>
<keyword evidence="6 7" id="KW-0472">Membrane</keyword>
<evidence type="ECO:0000256" key="2">
    <source>
        <dbReference type="ARBA" id="ARBA00007430"/>
    </source>
</evidence>
<comment type="similarity">
    <text evidence="2">Belongs to the polysaccharide synthase family.</text>
</comment>
<dbReference type="InterPro" id="IPR050833">
    <property type="entry name" value="Poly_Biosynth_Transport"/>
</dbReference>
<dbReference type="Pfam" id="PF13440">
    <property type="entry name" value="Polysacc_synt_3"/>
    <property type="match status" value="1"/>
</dbReference>
<feature type="transmembrane region" description="Helical" evidence="7">
    <location>
        <begin position="42"/>
        <end position="61"/>
    </location>
</feature>
<comment type="caution">
    <text evidence="8">The sequence shown here is derived from an EMBL/GenBank/DDBJ whole genome shotgun (WGS) entry which is preliminary data.</text>
</comment>
<feature type="transmembrane region" description="Helical" evidence="7">
    <location>
        <begin position="359"/>
        <end position="378"/>
    </location>
</feature>
<evidence type="ECO:0000256" key="6">
    <source>
        <dbReference type="ARBA" id="ARBA00023136"/>
    </source>
</evidence>
<keyword evidence="5 7" id="KW-1133">Transmembrane helix</keyword>
<name>A0ABT9G7X2_LEPDI</name>
<dbReference type="PANTHER" id="PTHR30250:SF10">
    <property type="entry name" value="LIPOPOLYSACCHARIDE BIOSYNTHESIS PROTEIN WZXC"/>
    <property type="match status" value="1"/>
</dbReference>
<evidence type="ECO:0000256" key="4">
    <source>
        <dbReference type="ARBA" id="ARBA00022692"/>
    </source>
</evidence>
<feature type="transmembrane region" description="Helical" evidence="7">
    <location>
        <begin position="82"/>
        <end position="103"/>
    </location>
</feature>
<keyword evidence="3" id="KW-1003">Cell membrane</keyword>
<feature type="transmembrane region" description="Helical" evidence="7">
    <location>
        <begin position="292"/>
        <end position="319"/>
    </location>
</feature>
<dbReference type="RefSeq" id="WP_305751118.1">
    <property type="nucleotide sequence ID" value="NZ_JAUZEE010000012.1"/>
</dbReference>
<feature type="transmembrane region" description="Helical" evidence="7">
    <location>
        <begin position="176"/>
        <end position="194"/>
    </location>
</feature>
<dbReference type="Proteomes" id="UP001235760">
    <property type="component" value="Unassembled WGS sequence"/>
</dbReference>
<comment type="subcellular location">
    <subcellularLocation>
        <location evidence="1">Cell membrane</location>
        <topology evidence="1">Multi-pass membrane protein</topology>
    </subcellularLocation>
</comment>
<keyword evidence="9" id="KW-1185">Reference proteome</keyword>
<keyword evidence="4 7" id="KW-0812">Transmembrane</keyword>
<feature type="transmembrane region" description="Helical" evidence="7">
    <location>
        <begin position="331"/>
        <end position="352"/>
    </location>
</feature>
<organism evidence="8 9">
    <name type="scientific">Leptothrix discophora</name>
    <dbReference type="NCBI Taxonomy" id="89"/>
    <lineage>
        <taxon>Bacteria</taxon>
        <taxon>Pseudomonadati</taxon>
        <taxon>Pseudomonadota</taxon>
        <taxon>Betaproteobacteria</taxon>
        <taxon>Burkholderiales</taxon>
        <taxon>Sphaerotilaceae</taxon>
        <taxon>Leptothrix</taxon>
    </lineage>
</organism>
<evidence type="ECO:0000256" key="1">
    <source>
        <dbReference type="ARBA" id="ARBA00004651"/>
    </source>
</evidence>
<protein>
    <submittedName>
        <fullName evidence="8">Oligosaccharide flippase family protein</fullName>
    </submittedName>
</protein>
<evidence type="ECO:0000313" key="9">
    <source>
        <dbReference type="Proteomes" id="UP001235760"/>
    </source>
</evidence>
<evidence type="ECO:0000256" key="7">
    <source>
        <dbReference type="SAM" id="Phobius"/>
    </source>
</evidence>
<proteinExistence type="inferred from homology"/>
<feature type="transmembrane region" description="Helical" evidence="7">
    <location>
        <begin position="109"/>
        <end position="130"/>
    </location>
</feature>
<gene>
    <name evidence="8" type="ORF">Q8X39_18220</name>
</gene>
<sequence length="423" mass="43929">MSSTPVALPRATLTLLAGALLAQALPLALGPWLARLYSPEDYGRYTTFAALAANLAVVACARYEYALPMARDEAEAEALLALAWRVLIGVAALAGLAGALAGLSGWLPHAGLLAAAVAAAGAAQLGTMWATRRQRFLPLAVSRVVQHGGGALLQLGLGLAWVGGIGSIGLVAGPVLGALAGALLLALWGGGIAWRRVAAVDRERLREVAHRHREFPLLNTPHAFLGALQDTVTVVLIGAWAGDPAVGLWGLSLRYLKAPASLIGGAVSQALYPRLTGARSGAEARQAVRQVIAVLAAIGATLALLLMLAGPALFAWAFGERWREAGELARALGPYIGFHFVCSPLAVVTMAWQAQGWALRLALFGQLLFVLSLGLGLWLGGLRGAGWCLSLTMSGYFAYYLHTLCTWSDPPVVAASPAATVPA</sequence>
<evidence type="ECO:0000313" key="8">
    <source>
        <dbReference type="EMBL" id="MDP4302579.1"/>
    </source>
</evidence>
<evidence type="ECO:0000256" key="5">
    <source>
        <dbReference type="ARBA" id="ARBA00022989"/>
    </source>
</evidence>
<dbReference type="PANTHER" id="PTHR30250">
    <property type="entry name" value="PST FAMILY PREDICTED COLANIC ACID TRANSPORTER"/>
    <property type="match status" value="1"/>
</dbReference>
<evidence type="ECO:0000256" key="3">
    <source>
        <dbReference type="ARBA" id="ARBA00022475"/>
    </source>
</evidence>